<name>A0A7X4H3D7_9BURK</name>
<accession>A0A7X4H3D7</accession>
<evidence type="ECO:0000313" key="1">
    <source>
        <dbReference type="EMBL" id="MYM73514.1"/>
    </source>
</evidence>
<proteinExistence type="predicted"/>
<protein>
    <recommendedName>
        <fullName evidence="3">Restriction endonuclease</fullName>
    </recommendedName>
</protein>
<sequence>MMRLPLTMTLAALKEHEALNPQMPQFAHRMTALTYADFTDTVYVQLEAFMRDLERDRNYYQGASENLLNSSVARHFRALGYTADFDKNNGGHADITIQFADYEWIGEGKVVDSVNNSYLTKGYDQLIYRYGLGKPKANQAAVLIYSFGPDTPKVVSKWSEHLNQANAVNAGYAEGLYSPLANQGFTIECVHSHVGGGKLFIRSVGFQLYWNPTDAAKARQAGA</sequence>
<organism evidence="1 2">
    <name type="scientific">Duganella margarita</name>
    <dbReference type="NCBI Taxonomy" id="2692170"/>
    <lineage>
        <taxon>Bacteria</taxon>
        <taxon>Pseudomonadati</taxon>
        <taxon>Pseudomonadota</taxon>
        <taxon>Betaproteobacteria</taxon>
        <taxon>Burkholderiales</taxon>
        <taxon>Oxalobacteraceae</taxon>
        <taxon>Telluria group</taxon>
        <taxon>Duganella</taxon>
    </lineage>
</organism>
<gene>
    <name evidence="1" type="ORF">GTP56_15070</name>
</gene>
<dbReference type="RefSeq" id="WP_161050659.1">
    <property type="nucleotide sequence ID" value="NZ_WWCR01000014.1"/>
</dbReference>
<dbReference type="EMBL" id="WWCR01000014">
    <property type="protein sequence ID" value="MYM73514.1"/>
    <property type="molecule type" value="Genomic_DNA"/>
</dbReference>
<comment type="caution">
    <text evidence="1">The sequence shown here is derived from an EMBL/GenBank/DDBJ whole genome shotgun (WGS) entry which is preliminary data.</text>
</comment>
<evidence type="ECO:0000313" key="2">
    <source>
        <dbReference type="Proteomes" id="UP000469734"/>
    </source>
</evidence>
<reference evidence="1 2" key="1">
    <citation type="submission" date="2019-12" db="EMBL/GenBank/DDBJ databases">
        <title>Novel species isolated from a subtropical stream in China.</title>
        <authorList>
            <person name="Lu H."/>
        </authorList>
    </citation>
    <scope>NUCLEOTIDE SEQUENCE [LARGE SCALE GENOMIC DNA]</scope>
    <source>
        <strain evidence="1 2">FT134W</strain>
    </source>
</reference>
<dbReference type="AlphaFoldDB" id="A0A7X4H3D7"/>
<dbReference type="Proteomes" id="UP000469734">
    <property type="component" value="Unassembled WGS sequence"/>
</dbReference>
<evidence type="ECO:0008006" key="3">
    <source>
        <dbReference type="Google" id="ProtNLM"/>
    </source>
</evidence>